<keyword evidence="1" id="KW-0677">Repeat</keyword>
<evidence type="ECO:0000256" key="1">
    <source>
        <dbReference type="ARBA" id="ARBA00022737"/>
    </source>
</evidence>
<dbReference type="PANTHER" id="PTHR24198">
    <property type="entry name" value="ANKYRIN REPEAT AND PROTEIN KINASE DOMAIN-CONTAINING PROTEIN"/>
    <property type="match status" value="1"/>
</dbReference>
<dbReference type="PANTHER" id="PTHR24198:SF165">
    <property type="entry name" value="ANKYRIN REPEAT-CONTAINING PROTEIN-RELATED"/>
    <property type="match status" value="1"/>
</dbReference>
<dbReference type="Gene3D" id="1.25.40.20">
    <property type="entry name" value="Ankyrin repeat-containing domain"/>
    <property type="match status" value="2"/>
</dbReference>
<name>A0A9X6WHF5_BACTU</name>
<reference evidence="3 4" key="1">
    <citation type="submission" date="2017-09" db="EMBL/GenBank/DDBJ databases">
        <title>Large-scale bioinformatics analysis of Bacillus genomes uncovers conserved roles of natural products in bacterial physiology.</title>
        <authorList>
            <consortium name="Agbiome Team Llc"/>
            <person name="Bleich R.M."/>
            <person name="Grubbs K.J."/>
            <person name="Santa Maria K.C."/>
            <person name="Allen S.E."/>
            <person name="Farag S."/>
            <person name="Shank E.A."/>
            <person name="Bowers A."/>
        </authorList>
    </citation>
    <scope>NUCLEOTIDE SEQUENCE [LARGE SCALE GENOMIC DNA]</scope>
    <source>
        <strain evidence="3 4">AFS085496</strain>
    </source>
</reference>
<dbReference type="RefSeq" id="WP_098517524.1">
    <property type="nucleotide sequence ID" value="NZ_NUVX01000074.1"/>
</dbReference>
<organism evidence="3 4">
    <name type="scientific">Bacillus thuringiensis</name>
    <dbReference type="NCBI Taxonomy" id="1428"/>
    <lineage>
        <taxon>Bacteria</taxon>
        <taxon>Bacillati</taxon>
        <taxon>Bacillota</taxon>
        <taxon>Bacilli</taxon>
        <taxon>Bacillales</taxon>
        <taxon>Bacillaceae</taxon>
        <taxon>Bacillus</taxon>
        <taxon>Bacillus cereus group</taxon>
    </lineage>
</organism>
<dbReference type="AlphaFoldDB" id="A0A9X6WHF5"/>
<protein>
    <recommendedName>
        <fullName evidence="5">Ankyrin repeat domain-containing protein</fullName>
    </recommendedName>
</protein>
<evidence type="ECO:0000313" key="3">
    <source>
        <dbReference type="EMBL" id="PFJ30541.1"/>
    </source>
</evidence>
<gene>
    <name evidence="3" type="ORF">COJ15_30775</name>
</gene>
<dbReference type="Pfam" id="PF12796">
    <property type="entry name" value="Ank_2"/>
    <property type="match status" value="1"/>
</dbReference>
<keyword evidence="2" id="KW-0040">ANK repeat</keyword>
<dbReference type="InterPro" id="IPR002110">
    <property type="entry name" value="Ankyrin_rpt"/>
</dbReference>
<dbReference type="Proteomes" id="UP000224003">
    <property type="component" value="Unassembled WGS sequence"/>
</dbReference>
<sequence length="444" mass="51429">MNKHVDLDLDWNNKGFMEELEMKCKTIPHAIQYYEKEQGFSLIVMALCMNKLSFAEWLVDNGAEVNVLQDGTPLGTACFNGNPKIIKKVLDKCNDKFRKLINPLAQAIYSTNTTHIDVLLKNDYDINEKDDYGYTPLYYAISSIEDFDFHDQSETILKRQFKMLEHVISKGAVLDEASKNALTYLFEITNEDETRNVLSMVSYFINSESKKNEEKEPPLLFLLEWLLKQGVNTNIKSDKELSFLCDLVSIKNNKALEMALPFTKVNLFPAQTQFSLIADAYDEHKLELLLKSGIDPNVSSQDGGFILHYCLQYKKFDYASVLLQYGASYKNKNQYNIDAFLHLLCYASVDNEPLGALQTLHLIMEQKPNLLDYKLDELILESNIKDIFDIAVERRVYHWFEPYTSSDSSIQMTNEEKWLYQEKGLYNLMHEDNPPNDIMFKSRN</sequence>
<dbReference type="SMART" id="SM00248">
    <property type="entry name" value="ANK"/>
    <property type="match status" value="7"/>
</dbReference>
<accession>A0A9X6WHF5</accession>
<proteinExistence type="predicted"/>
<dbReference type="SUPFAM" id="SSF48403">
    <property type="entry name" value="Ankyrin repeat"/>
    <property type="match status" value="1"/>
</dbReference>
<evidence type="ECO:0000313" key="4">
    <source>
        <dbReference type="Proteomes" id="UP000224003"/>
    </source>
</evidence>
<dbReference type="InterPro" id="IPR036770">
    <property type="entry name" value="Ankyrin_rpt-contain_sf"/>
</dbReference>
<dbReference type="EMBL" id="NUVX01000074">
    <property type="protein sequence ID" value="PFJ30541.1"/>
    <property type="molecule type" value="Genomic_DNA"/>
</dbReference>
<evidence type="ECO:0000256" key="2">
    <source>
        <dbReference type="ARBA" id="ARBA00023043"/>
    </source>
</evidence>
<comment type="caution">
    <text evidence="3">The sequence shown here is derived from an EMBL/GenBank/DDBJ whole genome shotgun (WGS) entry which is preliminary data.</text>
</comment>
<evidence type="ECO:0008006" key="5">
    <source>
        <dbReference type="Google" id="ProtNLM"/>
    </source>
</evidence>